<dbReference type="PANTHER" id="PTHR33669:SF26">
    <property type="entry name" value="PROTEIN NIM1-INTERACTING 3"/>
    <property type="match status" value="1"/>
</dbReference>
<evidence type="ECO:0000256" key="2">
    <source>
        <dbReference type="ARBA" id="ARBA00009937"/>
    </source>
</evidence>
<proteinExistence type="inferred from homology"/>
<accession>A0AAW1W647</accession>
<evidence type="ECO:0000256" key="1">
    <source>
        <dbReference type="ARBA" id="ARBA00004123"/>
    </source>
</evidence>
<reference evidence="5 6" key="1">
    <citation type="journal article" date="2023" name="G3 (Bethesda)">
        <title>A chromosome-length genome assembly and annotation of blackberry (Rubus argutus, cv. 'Hillquist').</title>
        <authorList>
            <person name="Bruna T."/>
            <person name="Aryal R."/>
            <person name="Dudchenko O."/>
            <person name="Sargent D.J."/>
            <person name="Mead D."/>
            <person name="Buti M."/>
            <person name="Cavallini A."/>
            <person name="Hytonen T."/>
            <person name="Andres J."/>
            <person name="Pham M."/>
            <person name="Weisz D."/>
            <person name="Mascagni F."/>
            <person name="Usai G."/>
            <person name="Natali L."/>
            <person name="Bassil N."/>
            <person name="Fernandez G.E."/>
            <person name="Lomsadze A."/>
            <person name="Armour M."/>
            <person name="Olukolu B."/>
            <person name="Poorten T."/>
            <person name="Britton C."/>
            <person name="Davik J."/>
            <person name="Ashrafi H."/>
            <person name="Aiden E.L."/>
            <person name="Borodovsky M."/>
            <person name="Worthington M."/>
        </authorList>
    </citation>
    <scope>NUCLEOTIDE SEQUENCE [LARGE SCALE GENOMIC DNA]</scope>
    <source>
        <strain evidence="5">PI 553951</strain>
    </source>
</reference>
<dbReference type="PANTHER" id="PTHR33669">
    <property type="entry name" value="PROTEIN NEGATIVE REGULATOR OF RESISTANCE"/>
    <property type="match status" value="1"/>
</dbReference>
<protein>
    <submittedName>
        <fullName evidence="5">Uncharacterized protein</fullName>
    </submittedName>
</protein>
<dbReference type="GO" id="GO:0005634">
    <property type="term" value="C:nucleus"/>
    <property type="evidence" value="ECO:0007669"/>
    <property type="project" value="UniProtKB-SubCell"/>
</dbReference>
<evidence type="ECO:0000256" key="3">
    <source>
        <dbReference type="ARBA" id="ARBA00023242"/>
    </source>
</evidence>
<organism evidence="5 6">
    <name type="scientific">Rubus argutus</name>
    <name type="common">Southern blackberry</name>
    <dbReference type="NCBI Taxonomy" id="59490"/>
    <lineage>
        <taxon>Eukaryota</taxon>
        <taxon>Viridiplantae</taxon>
        <taxon>Streptophyta</taxon>
        <taxon>Embryophyta</taxon>
        <taxon>Tracheophyta</taxon>
        <taxon>Spermatophyta</taxon>
        <taxon>Magnoliopsida</taxon>
        <taxon>eudicotyledons</taxon>
        <taxon>Gunneridae</taxon>
        <taxon>Pentapetalae</taxon>
        <taxon>rosids</taxon>
        <taxon>fabids</taxon>
        <taxon>Rosales</taxon>
        <taxon>Rosaceae</taxon>
        <taxon>Rosoideae</taxon>
        <taxon>Rosoideae incertae sedis</taxon>
        <taxon>Rubus</taxon>
    </lineage>
</organism>
<feature type="compositionally biased region" description="Basic and acidic residues" evidence="4">
    <location>
        <begin position="46"/>
        <end position="61"/>
    </location>
</feature>
<keyword evidence="6" id="KW-1185">Reference proteome</keyword>
<evidence type="ECO:0000256" key="4">
    <source>
        <dbReference type="SAM" id="MobiDB-lite"/>
    </source>
</evidence>
<comment type="caution">
    <text evidence="5">The sequence shown here is derived from an EMBL/GenBank/DDBJ whole genome shotgun (WGS) entry which is preliminary data.</text>
</comment>
<name>A0AAW1W647_RUBAR</name>
<gene>
    <name evidence="5" type="ORF">M0R45_028613</name>
</gene>
<feature type="region of interest" description="Disordered" evidence="4">
    <location>
        <begin position="37"/>
        <end position="118"/>
    </location>
</feature>
<evidence type="ECO:0000313" key="6">
    <source>
        <dbReference type="Proteomes" id="UP001457282"/>
    </source>
</evidence>
<comment type="similarity">
    <text evidence="2">Belongs to the NPR1-interactor family.</text>
</comment>
<dbReference type="Pfam" id="PF15699">
    <property type="entry name" value="NPR1_interact"/>
    <property type="match status" value="1"/>
</dbReference>
<evidence type="ECO:0000313" key="5">
    <source>
        <dbReference type="EMBL" id="KAK9920048.1"/>
    </source>
</evidence>
<dbReference type="Proteomes" id="UP001457282">
    <property type="component" value="Unassembled WGS sequence"/>
</dbReference>
<feature type="region of interest" description="Disordered" evidence="4">
    <location>
        <begin position="1"/>
        <end position="20"/>
    </location>
</feature>
<dbReference type="AlphaFoldDB" id="A0AAW1W647"/>
<dbReference type="InterPro" id="IPR031425">
    <property type="entry name" value="NPR1/NH1-interacting"/>
</dbReference>
<dbReference type="GO" id="GO:0010112">
    <property type="term" value="P:regulation of systemic acquired resistance"/>
    <property type="evidence" value="ECO:0007669"/>
    <property type="project" value="InterPro"/>
</dbReference>
<sequence length="118" mass="13389">MEGERKKRKIQDEEEDEEEKIEKFFALIRSTRQVCELLRGSSNGPQKKDQNKNQEGDREKGTGGVWNPTFQPEDFLDQDDKNTGAVPGAGPSKIQQQQQQEEKKEDKGGIGLDLKLSL</sequence>
<dbReference type="EMBL" id="JBEDUW010000006">
    <property type="protein sequence ID" value="KAK9920048.1"/>
    <property type="molecule type" value="Genomic_DNA"/>
</dbReference>
<keyword evidence="3" id="KW-0539">Nucleus</keyword>
<comment type="subcellular location">
    <subcellularLocation>
        <location evidence="1">Nucleus</location>
    </subcellularLocation>
</comment>